<organism evidence="2 3">
    <name type="scientific">Pleurodeles waltl</name>
    <name type="common">Iberian ribbed newt</name>
    <dbReference type="NCBI Taxonomy" id="8319"/>
    <lineage>
        <taxon>Eukaryota</taxon>
        <taxon>Metazoa</taxon>
        <taxon>Chordata</taxon>
        <taxon>Craniata</taxon>
        <taxon>Vertebrata</taxon>
        <taxon>Euteleostomi</taxon>
        <taxon>Amphibia</taxon>
        <taxon>Batrachia</taxon>
        <taxon>Caudata</taxon>
        <taxon>Salamandroidea</taxon>
        <taxon>Salamandridae</taxon>
        <taxon>Pleurodelinae</taxon>
        <taxon>Pleurodeles</taxon>
    </lineage>
</organism>
<protein>
    <submittedName>
        <fullName evidence="2">Uncharacterized protein</fullName>
    </submittedName>
</protein>
<keyword evidence="1" id="KW-0812">Transmembrane</keyword>
<dbReference type="AlphaFoldDB" id="A0AAV7P5P5"/>
<reference evidence="2" key="1">
    <citation type="journal article" date="2022" name="bioRxiv">
        <title>Sequencing and chromosome-scale assembly of the giantPleurodeles waltlgenome.</title>
        <authorList>
            <person name="Brown T."/>
            <person name="Elewa A."/>
            <person name="Iarovenko S."/>
            <person name="Subramanian E."/>
            <person name="Araus A.J."/>
            <person name="Petzold A."/>
            <person name="Susuki M."/>
            <person name="Suzuki K.-i.T."/>
            <person name="Hayashi T."/>
            <person name="Toyoda A."/>
            <person name="Oliveira C."/>
            <person name="Osipova E."/>
            <person name="Leigh N.D."/>
            <person name="Simon A."/>
            <person name="Yun M.H."/>
        </authorList>
    </citation>
    <scope>NUCLEOTIDE SEQUENCE</scope>
    <source>
        <strain evidence="2">20211129_DDA</strain>
        <tissue evidence="2">Liver</tissue>
    </source>
</reference>
<evidence type="ECO:0000313" key="2">
    <source>
        <dbReference type="EMBL" id="KAJ1123591.1"/>
    </source>
</evidence>
<comment type="caution">
    <text evidence="2">The sequence shown here is derived from an EMBL/GenBank/DDBJ whole genome shotgun (WGS) entry which is preliminary data.</text>
</comment>
<proteinExistence type="predicted"/>
<keyword evidence="3" id="KW-1185">Reference proteome</keyword>
<evidence type="ECO:0000256" key="1">
    <source>
        <dbReference type="SAM" id="Phobius"/>
    </source>
</evidence>
<sequence>MGDPWIVTGHVGRRRPPTACMMCTTCESLSMSLSESGSSAVWTILTVFFGPVVVCAAESPVFFWCTVKSKFAQRSLPVFSFFFLSHALRGFVSYADLRSGAGVRATAVAGVSGKALSAARARRISLVLSQGDAAARAHTCAGAAEHRLPWSRRDGVARWRCGRA</sequence>
<name>A0AAV7P5P5_PLEWA</name>
<keyword evidence="1" id="KW-1133">Transmembrane helix</keyword>
<dbReference type="EMBL" id="JANPWB010000011">
    <property type="protein sequence ID" value="KAJ1123591.1"/>
    <property type="molecule type" value="Genomic_DNA"/>
</dbReference>
<dbReference type="Proteomes" id="UP001066276">
    <property type="component" value="Chromosome 7"/>
</dbReference>
<evidence type="ECO:0000313" key="3">
    <source>
        <dbReference type="Proteomes" id="UP001066276"/>
    </source>
</evidence>
<feature type="transmembrane region" description="Helical" evidence="1">
    <location>
        <begin position="40"/>
        <end position="64"/>
    </location>
</feature>
<keyword evidence="1" id="KW-0472">Membrane</keyword>
<gene>
    <name evidence="2" type="ORF">NDU88_002059</name>
</gene>
<accession>A0AAV7P5P5</accession>